<evidence type="ECO:0000256" key="1">
    <source>
        <dbReference type="SAM" id="SignalP"/>
    </source>
</evidence>
<sequence length="63" mass="7561">MTFFAGLCWLHLLLCYAKAERNVIELSVHWNHRILIYCRLQRSLLAFEVGGRRIHAFKIYKIK</sequence>
<dbReference type="EMBL" id="CM026422">
    <property type="protein sequence ID" value="KAG0587078.1"/>
    <property type="molecule type" value="Genomic_DNA"/>
</dbReference>
<evidence type="ECO:0008006" key="4">
    <source>
        <dbReference type="Google" id="ProtNLM"/>
    </source>
</evidence>
<proteinExistence type="predicted"/>
<dbReference type="Proteomes" id="UP000822688">
    <property type="component" value="Chromosome 2"/>
</dbReference>
<gene>
    <name evidence="2" type="ORF">KC19_2G139600</name>
</gene>
<name>A0A8T0IWK8_CERPU</name>
<protein>
    <recommendedName>
        <fullName evidence="4">Secreted protein</fullName>
    </recommendedName>
</protein>
<accession>A0A8T0IWK8</accession>
<reference evidence="2" key="1">
    <citation type="submission" date="2020-06" db="EMBL/GenBank/DDBJ databases">
        <title>WGS assembly of Ceratodon purpureus strain R40.</title>
        <authorList>
            <person name="Carey S.B."/>
            <person name="Jenkins J."/>
            <person name="Shu S."/>
            <person name="Lovell J.T."/>
            <person name="Sreedasyam A."/>
            <person name="Maumus F."/>
            <person name="Tiley G.P."/>
            <person name="Fernandez-Pozo N."/>
            <person name="Barry K."/>
            <person name="Chen C."/>
            <person name="Wang M."/>
            <person name="Lipzen A."/>
            <person name="Daum C."/>
            <person name="Saski C.A."/>
            <person name="Payton A.C."/>
            <person name="Mcbreen J.C."/>
            <person name="Conrad R.E."/>
            <person name="Kollar L.M."/>
            <person name="Olsson S."/>
            <person name="Huttunen S."/>
            <person name="Landis J.B."/>
            <person name="Wickett N.J."/>
            <person name="Johnson M.G."/>
            <person name="Rensing S.A."/>
            <person name="Grimwood J."/>
            <person name="Schmutz J."/>
            <person name="Mcdaniel S.F."/>
        </authorList>
    </citation>
    <scope>NUCLEOTIDE SEQUENCE</scope>
    <source>
        <strain evidence="2">R40</strain>
    </source>
</reference>
<evidence type="ECO:0000313" key="3">
    <source>
        <dbReference type="Proteomes" id="UP000822688"/>
    </source>
</evidence>
<feature type="signal peptide" evidence="1">
    <location>
        <begin position="1"/>
        <end position="19"/>
    </location>
</feature>
<dbReference type="AlphaFoldDB" id="A0A8T0IWK8"/>
<evidence type="ECO:0000313" key="2">
    <source>
        <dbReference type="EMBL" id="KAG0587078.1"/>
    </source>
</evidence>
<feature type="chain" id="PRO_5035757728" description="Secreted protein" evidence="1">
    <location>
        <begin position="20"/>
        <end position="63"/>
    </location>
</feature>
<keyword evidence="1" id="KW-0732">Signal</keyword>
<organism evidence="2 3">
    <name type="scientific">Ceratodon purpureus</name>
    <name type="common">Fire moss</name>
    <name type="synonym">Dicranum purpureum</name>
    <dbReference type="NCBI Taxonomy" id="3225"/>
    <lineage>
        <taxon>Eukaryota</taxon>
        <taxon>Viridiplantae</taxon>
        <taxon>Streptophyta</taxon>
        <taxon>Embryophyta</taxon>
        <taxon>Bryophyta</taxon>
        <taxon>Bryophytina</taxon>
        <taxon>Bryopsida</taxon>
        <taxon>Dicranidae</taxon>
        <taxon>Pseudoditrichales</taxon>
        <taxon>Ditrichaceae</taxon>
        <taxon>Ceratodon</taxon>
    </lineage>
</organism>
<keyword evidence="3" id="KW-1185">Reference proteome</keyword>
<comment type="caution">
    <text evidence="2">The sequence shown here is derived from an EMBL/GenBank/DDBJ whole genome shotgun (WGS) entry which is preliminary data.</text>
</comment>